<comment type="caution">
    <text evidence="4">The sequence shown here is derived from an EMBL/GenBank/DDBJ whole genome shotgun (WGS) entry which is preliminary data.</text>
</comment>
<evidence type="ECO:0000256" key="2">
    <source>
        <dbReference type="ARBA" id="ARBA00022801"/>
    </source>
</evidence>
<evidence type="ECO:0000313" key="4">
    <source>
        <dbReference type="EMBL" id="GAA3951335.1"/>
    </source>
</evidence>
<dbReference type="EMBL" id="BAABBO010000001">
    <property type="protein sequence ID" value="GAA3951335.1"/>
    <property type="molecule type" value="Genomic_DNA"/>
</dbReference>
<dbReference type="Gene3D" id="3.40.50.1820">
    <property type="entry name" value="alpha/beta hydrolase"/>
    <property type="match status" value="1"/>
</dbReference>
<dbReference type="InterPro" id="IPR000073">
    <property type="entry name" value="AB_hydrolase_1"/>
</dbReference>
<name>A0ABP7NQ85_9GAMM</name>
<keyword evidence="2 4" id="KW-0378">Hydrolase</keyword>
<evidence type="ECO:0000259" key="3">
    <source>
        <dbReference type="Pfam" id="PF12697"/>
    </source>
</evidence>
<dbReference type="GO" id="GO:0016787">
    <property type="term" value="F:hydrolase activity"/>
    <property type="evidence" value="ECO:0007669"/>
    <property type="project" value="UniProtKB-KW"/>
</dbReference>
<evidence type="ECO:0000313" key="5">
    <source>
        <dbReference type="Proteomes" id="UP001501337"/>
    </source>
</evidence>
<dbReference type="InterPro" id="IPR029058">
    <property type="entry name" value="AB_hydrolase_fold"/>
</dbReference>
<feature type="domain" description="AB hydrolase-1" evidence="3">
    <location>
        <begin position="10"/>
        <end position="263"/>
    </location>
</feature>
<reference evidence="5" key="1">
    <citation type="journal article" date="2019" name="Int. J. Syst. Evol. Microbiol.">
        <title>The Global Catalogue of Microorganisms (GCM) 10K type strain sequencing project: providing services to taxonomists for standard genome sequencing and annotation.</title>
        <authorList>
            <consortium name="The Broad Institute Genomics Platform"/>
            <consortium name="The Broad Institute Genome Sequencing Center for Infectious Disease"/>
            <person name="Wu L."/>
            <person name="Ma J."/>
        </authorList>
    </citation>
    <scope>NUCLEOTIDE SEQUENCE [LARGE SCALE GENOMIC DNA]</scope>
    <source>
        <strain evidence="5">JCM 17555</strain>
    </source>
</reference>
<organism evidence="4 5">
    <name type="scientific">Allohahella marinimesophila</name>
    <dbReference type="NCBI Taxonomy" id="1054972"/>
    <lineage>
        <taxon>Bacteria</taxon>
        <taxon>Pseudomonadati</taxon>
        <taxon>Pseudomonadota</taxon>
        <taxon>Gammaproteobacteria</taxon>
        <taxon>Oceanospirillales</taxon>
        <taxon>Hahellaceae</taxon>
        <taxon>Allohahella</taxon>
    </lineage>
</organism>
<comment type="similarity">
    <text evidence="1">Belongs to the peptidase S33 family.</text>
</comment>
<dbReference type="InterPro" id="IPR051601">
    <property type="entry name" value="Serine_prot/Carboxylest_S33"/>
</dbReference>
<dbReference type="Pfam" id="PF12697">
    <property type="entry name" value="Abhydrolase_6"/>
    <property type="match status" value="1"/>
</dbReference>
<dbReference type="PANTHER" id="PTHR43248">
    <property type="entry name" value="2-SUCCINYL-6-HYDROXY-2,4-CYCLOHEXADIENE-1-CARBOXYLATE SYNTHASE"/>
    <property type="match status" value="1"/>
</dbReference>
<sequence>MPSMTERPTIVLLRGWMRDGRHWESFPDELSQQLDLISSNARPKQRPRIICADLPGNGSRYSERTPDSIGGMMSAIRSELKGTELVLVGISMGGMLAAEWVQRYPEDVVGFACINSSMRPHAYPWERLKLNNWLRILARLATSLVRKSGETAAVRELERFIMQLTLRPEFRTEDRLEQWVKWTEANPVTPGNALRQLRAAAAYKDPLVAPLAVPCLVLRSLGDALVDPVCSERLATAWQQTLQTHPSAGHDLAVEDPAWLAEALASWYNSHWPLKKTAD</sequence>
<dbReference type="PANTHER" id="PTHR43248:SF2">
    <property type="entry name" value="PROLYL AMINOPEPTIDASE"/>
    <property type="match status" value="1"/>
</dbReference>
<gene>
    <name evidence="4" type="ORF">GCM10022278_08110</name>
</gene>
<dbReference type="Proteomes" id="UP001501337">
    <property type="component" value="Unassembled WGS sequence"/>
</dbReference>
<dbReference type="SUPFAM" id="SSF53474">
    <property type="entry name" value="alpha/beta-Hydrolases"/>
    <property type="match status" value="1"/>
</dbReference>
<proteinExistence type="inferred from homology"/>
<protein>
    <submittedName>
        <fullName evidence="4">Alpha/beta hydrolase</fullName>
    </submittedName>
</protein>
<evidence type="ECO:0000256" key="1">
    <source>
        <dbReference type="ARBA" id="ARBA00010088"/>
    </source>
</evidence>
<accession>A0ABP7NQ85</accession>
<keyword evidence="5" id="KW-1185">Reference proteome</keyword>